<gene>
    <name evidence="2" type="ordered locus">Gbro_4742</name>
</gene>
<dbReference type="Proteomes" id="UP000001219">
    <property type="component" value="Chromosome"/>
</dbReference>
<dbReference type="PANTHER" id="PTHR43610:SF1">
    <property type="entry name" value="N-ACETYLTRANSFERASE DOMAIN-CONTAINING PROTEIN"/>
    <property type="match status" value="1"/>
</dbReference>
<dbReference type="HOGENOM" id="CLU_013985_1_0_11"/>
<dbReference type="PROSITE" id="PS51186">
    <property type="entry name" value="GNAT"/>
    <property type="match status" value="1"/>
</dbReference>
<name>D0L8B3_GORB4</name>
<feature type="domain" description="N-acetyltransferase" evidence="1">
    <location>
        <begin position="15"/>
        <end position="172"/>
    </location>
</feature>
<dbReference type="OrthoDB" id="9795199at2"/>
<dbReference type="eggNOG" id="COG1670">
    <property type="taxonomic scope" value="Bacteria"/>
</dbReference>
<dbReference type="GO" id="GO:0016747">
    <property type="term" value="F:acyltransferase activity, transferring groups other than amino-acyl groups"/>
    <property type="evidence" value="ECO:0007669"/>
    <property type="project" value="InterPro"/>
</dbReference>
<dbReference type="InterPro" id="IPR016181">
    <property type="entry name" value="Acyl_CoA_acyltransferase"/>
</dbReference>
<keyword evidence="3" id="KW-1185">Reference proteome</keyword>
<evidence type="ECO:0000313" key="3">
    <source>
        <dbReference type="Proteomes" id="UP000001219"/>
    </source>
</evidence>
<dbReference type="EMBL" id="CP001802">
    <property type="protein sequence ID" value="ACY23861.1"/>
    <property type="molecule type" value="Genomic_DNA"/>
</dbReference>
<sequence length="196" mass="21570">MSSWLGTGPLVGDRVTLRPLSFDDVGALAGVVGDPDRFRWVPAIPTDETSARTFVEAAHADPQRRVAFAVIDNETGALLGSTSYYDIDQPNLTCAIGYTFYTEAVQGTAVNPTAKYLLMKHAFEDCGAVRLVWHTHELNAQSRAAITKLGATFEGLLRKHRRFGDGWRTTAQFAMTDDDWPAAKATLLQRIQADIR</sequence>
<dbReference type="STRING" id="526226.Gbro_4742"/>
<dbReference type="SUPFAM" id="SSF55729">
    <property type="entry name" value="Acyl-CoA N-acyltransferases (Nat)"/>
    <property type="match status" value="1"/>
</dbReference>
<dbReference type="Gene3D" id="3.40.630.30">
    <property type="match status" value="1"/>
</dbReference>
<dbReference type="Pfam" id="PF13302">
    <property type="entry name" value="Acetyltransf_3"/>
    <property type="match status" value="1"/>
</dbReference>
<reference evidence="2 3" key="2">
    <citation type="journal article" date="2010" name="Stand. Genomic Sci.">
        <title>Complete genome sequence of Gordonia bronchialis type strain (3410).</title>
        <authorList>
            <person name="Ivanova N."/>
            <person name="Sikorski J."/>
            <person name="Jando M."/>
            <person name="Lapidus A."/>
            <person name="Nolan M."/>
            <person name="Lucas S."/>
            <person name="Del Rio T.G."/>
            <person name="Tice H."/>
            <person name="Copeland A."/>
            <person name="Cheng J.F."/>
            <person name="Chen F."/>
            <person name="Bruce D."/>
            <person name="Goodwin L."/>
            <person name="Pitluck S."/>
            <person name="Mavromatis K."/>
            <person name="Ovchinnikova G."/>
            <person name="Pati A."/>
            <person name="Chen A."/>
            <person name="Palaniappan K."/>
            <person name="Land M."/>
            <person name="Hauser L."/>
            <person name="Chang Y.J."/>
            <person name="Jeffries C.D."/>
            <person name="Chain P."/>
            <person name="Saunders E."/>
            <person name="Han C."/>
            <person name="Detter J.C."/>
            <person name="Brettin T."/>
            <person name="Rohde M."/>
            <person name="Goker M."/>
            <person name="Bristow J."/>
            <person name="Eisen J.A."/>
            <person name="Markowitz V."/>
            <person name="Hugenholtz P."/>
            <person name="Klenk H.P."/>
            <person name="Kyrpides N.C."/>
        </authorList>
    </citation>
    <scope>NUCLEOTIDE SEQUENCE [LARGE SCALE GENOMIC DNA]</scope>
    <source>
        <strain evidence="3">ATCC 25592 / DSM 43247 / BCRC 13721 / JCM 3198 / KCTC 3076 / NBRC 16047 / NCTC 10667</strain>
    </source>
</reference>
<evidence type="ECO:0000313" key="2">
    <source>
        <dbReference type="EMBL" id="ACY23861.1"/>
    </source>
</evidence>
<organism evidence="2 3">
    <name type="scientific">Gordonia bronchialis (strain ATCC 25592 / DSM 43247 / BCRC 13721 / JCM 3198 / KCTC 3076 / NBRC 16047 / NCTC 10667)</name>
    <name type="common">Rhodococcus bronchialis</name>
    <dbReference type="NCBI Taxonomy" id="526226"/>
    <lineage>
        <taxon>Bacteria</taxon>
        <taxon>Bacillati</taxon>
        <taxon>Actinomycetota</taxon>
        <taxon>Actinomycetes</taxon>
        <taxon>Mycobacteriales</taxon>
        <taxon>Gordoniaceae</taxon>
        <taxon>Gordonia</taxon>
    </lineage>
</organism>
<dbReference type="PANTHER" id="PTHR43610">
    <property type="entry name" value="BLL6696 PROTEIN"/>
    <property type="match status" value="1"/>
</dbReference>
<proteinExistence type="predicted"/>
<dbReference type="InterPro" id="IPR000182">
    <property type="entry name" value="GNAT_dom"/>
</dbReference>
<dbReference type="KEGG" id="gbr:Gbro_4742"/>
<accession>D0L8B3</accession>
<dbReference type="RefSeq" id="WP_012836332.1">
    <property type="nucleotide sequence ID" value="NC_013441.1"/>
</dbReference>
<dbReference type="AlphaFoldDB" id="D0L8B3"/>
<protein>
    <submittedName>
        <fullName evidence="2">Acetyltransferase, GNAT family</fullName>
    </submittedName>
</protein>
<evidence type="ECO:0000259" key="1">
    <source>
        <dbReference type="PROSITE" id="PS51186"/>
    </source>
</evidence>
<reference evidence="3" key="1">
    <citation type="submission" date="2009-10" db="EMBL/GenBank/DDBJ databases">
        <title>The complete chromosome of Gordonia bronchialis DSM 43247.</title>
        <authorList>
            <consortium name="US DOE Joint Genome Institute (JGI-PGF)"/>
            <person name="Lucas S."/>
            <person name="Copeland A."/>
            <person name="Lapidus A."/>
            <person name="Glavina del Rio T."/>
            <person name="Dalin E."/>
            <person name="Tice H."/>
            <person name="Bruce D."/>
            <person name="Goodwin L."/>
            <person name="Pitluck S."/>
            <person name="Kyrpides N."/>
            <person name="Mavromatis K."/>
            <person name="Ivanova N."/>
            <person name="Ovchinnikova G."/>
            <person name="Saunders E."/>
            <person name="Brettin T."/>
            <person name="Detter J.C."/>
            <person name="Han C."/>
            <person name="Larimer F."/>
            <person name="Land M."/>
            <person name="Hauser L."/>
            <person name="Markowitz V."/>
            <person name="Cheng J.-F."/>
            <person name="Hugenholtz P."/>
            <person name="Woyke T."/>
            <person name="Wu D."/>
            <person name="Jando M."/>
            <person name="Schneider S."/>
            <person name="Goeker M."/>
            <person name="Klenk H.-P."/>
            <person name="Eisen J.A."/>
        </authorList>
    </citation>
    <scope>NUCLEOTIDE SEQUENCE [LARGE SCALE GENOMIC DNA]</scope>
    <source>
        <strain evidence="3">ATCC 25592 / DSM 43247 / BCRC 13721 / JCM 3198 / KCTC 3076 / NBRC 16047 / NCTC 10667</strain>
    </source>
</reference>